<dbReference type="PROSITE" id="PS51670">
    <property type="entry name" value="SHKT"/>
    <property type="match status" value="1"/>
</dbReference>
<accession>A0A3M6T4M3</accession>
<comment type="caution">
    <text evidence="2">Lacks conserved residue(s) required for the propagation of feature annotation.</text>
</comment>
<reference evidence="6 7" key="1">
    <citation type="journal article" date="2018" name="Sci. Rep.">
        <title>Comparative analysis of the Pocillopora damicornis genome highlights role of immune system in coral evolution.</title>
        <authorList>
            <person name="Cunning R."/>
            <person name="Bay R.A."/>
            <person name="Gillette P."/>
            <person name="Baker A.C."/>
            <person name="Traylor-Knowles N."/>
        </authorList>
    </citation>
    <scope>NUCLEOTIDE SEQUENCE [LARGE SCALE GENOMIC DNA]</scope>
    <source>
        <strain evidence="6">RSMAS</strain>
        <tissue evidence="6">Whole animal</tissue>
    </source>
</reference>
<comment type="caution">
    <text evidence="6">The sequence shown here is derived from an EMBL/GenBank/DDBJ whole genome shotgun (WGS) entry which is preliminary data.</text>
</comment>
<keyword evidence="2" id="KW-1015">Disulfide bond</keyword>
<evidence type="ECO:0000256" key="4">
    <source>
        <dbReference type="SAM" id="SignalP"/>
    </source>
</evidence>
<keyword evidence="1" id="KW-0800">Toxin</keyword>
<evidence type="ECO:0000256" key="1">
    <source>
        <dbReference type="ARBA" id="ARBA00022656"/>
    </source>
</evidence>
<feature type="compositionally biased region" description="Polar residues" evidence="3">
    <location>
        <begin position="463"/>
        <end position="474"/>
    </location>
</feature>
<feature type="region of interest" description="Disordered" evidence="3">
    <location>
        <begin position="463"/>
        <end position="656"/>
    </location>
</feature>
<evidence type="ECO:0000259" key="5">
    <source>
        <dbReference type="PROSITE" id="PS51670"/>
    </source>
</evidence>
<name>A0A3M6T4M3_POCDA</name>
<evidence type="ECO:0000313" key="7">
    <source>
        <dbReference type="Proteomes" id="UP000275408"/>
    </source>
</evidence>
<feature type="domain" description="ShKT" evidence="5">
    <location>
        <begin position="141"/>
        <end position="175"/>
    </location>
</feature>
<evidence type="ECO:0000256" key="2">
    <source>
        <dbReference type="PROSITE-ProRule" id="PRU01005"/>
    </source>
</evidence>
<protein>
    <recommendedName>
        <fullName evidence="5">ShKT domain-containing protein</fullName>
    </recommendedName>
</protein>
<keyword evidence="7" id="KW-1185">Reference proteome</keyword>
<feature type="signal peptide" evidence="4">
    <location>
        <begin position="1"/>
        <end position="28"/>
    </location>
</feature>
<evidence type="ECO:0000313" key="6">
    <source>
        <dbReference type="EMBL" id="RMX35502.1"/>
    </source>
</evidence>
<sequence length="656" mass="72782">MLLLLKFACVLSVVILYMPLLFVCKSVSTTVNKKPNSRRTNGYVESCFDTEPERCKNFKFYCLTRSQFMSQNCKLTCQMCHPGDPVFDLSSKCAVELDKRQEELCILNEWTRVCPHTCKGKLPFTFLFVCLFVLPFTEYICADKEQDCASLASRNGCLLQHAYMTEKCMLSCAMCTPGNTVMDTTSECNPKQDLCRTDWEWRSICPHTCKSYIQSQPQVSAQVVQPQVQSGAAVQPQQPVANYPALPTVQQLPTAAQTQLQQTGGAVQPQQPVANYPALPTIQQLPTAAQTQLPQTAQLQPQAQHPGLVIQPQLNSALQAGQVGSVVQPGTMQPQTPAAAAQQINPGIRTNQIQTQTQITPPINQEVQPGQVQPQVQQTLPQVNPAAQTAQNYPQVQQVQQAAPQVNPAIQPQALAVQQQAQQPYTLPGVSQYPNEAQVNTGLIWRDPEASFKPVIQCSTTGQTHQPFLQQPQPGTVRGPTEREKGPEKSKSAKVTPAEETSQMGKMAKKKENKKNVSAKKTPEEETGKEDKMVKKKGNKKHDSAKGTAANDKLKVDKMAEMEDKEKSDSAKETAVEETEKLDKMAKMEDNKKDDSTKWTATEERGNVDKMANKNEKKKKDDSQKELNVNLGGEAKNKNHKKTREYEDRAQVKESI</sequence>
<dbReference type="InterPro" id="IPR003582">
    <property type="entry name" value="ShKT_dom"/>
</dbReference>
<evidence type="ECO:0000256" key="3">
    <source>
        <dbReference type="SAM" id="MobiDB-lite"/>
    </source>
</evidence>
<proteinExistence type="predicted"/>
<feature type="chain" id="PRO_5017989694" description="ShKT domain-containing protein" evidence="4">
    <location>
        <begin position="29"/>
        <end position="656"/>
    </location>
</feature>
<organism evidence="6 7">
    <name type="scientific">Pocillopora damicornis</name>
    <name type="common">Cauliflower coral</name>
    <name type="synonym">Millepora damicornis</name>
    <dbReference type="NCBI Taxonomy" id="46731"/>
    <lineage>
        <taxon>Eukaryota</taxon>
        <taxon>Metazoa</taxon>
        <taxon>Cnidaria</taxon>
        <taxon>Anthozoa</taxon>
        <taxon>Hexacorallia</taxon>
        <taxon>Scleractinia</taxon>
        <taxon>Astrocoeniina</taxon>
        <taxon>Pocilloporidae</taxon>
        <taxon>Pocillopora</taxon>
    </lineage>
</organism>
<dbReference type="GO" id="GO:0090729">
    <property type="term" value="F:toxin activity"/>
    <property type="evidence" value="ECO:0007669"/>
    <property type="project" value="UniProtKB-KW"/>
</dbReference>
<dbReference type="SMART" id="SM00254">
    <property type="entry name" value="ShKT"/>
    <property type="match status" value="2"/>
</dbReference>
<feature type="compositionally biased region" description="Basic and acidic residues" evidence="3">
    <location>
        <begin position="480"/>
        <end position="491"/>
    </location>
</feature>
<feature type="compositionally biased region" description="Basic and acidic residues" evidence="3">
    <location>
        <begin position="552"/>
        <end position="625"/>
    </location>
</feature>
<dbReference type="Proteomes" id="UP000275408">
    <property type="component" value="Unassembled WGS sequence"/>
</dbReference>
<keyword evidence="4" id="KW-0732">Signal</keyword>
<feature type="compositionally biased region" description="Basic and acidic residues" evidence="3">
    <location>
        <begin position="644"/>
        <end position="656"/>
    </location>
</feature>
<gene>
    <name evidence="6" type="ORF">pdam_00003789</name>
</gene>
<dbReference type="Pfam" id="PF01549">
    <property type="entry name" value="ShK"/>
    <property type="match status" value="2"/>
</dbReference>
<dbReference type="EMBL" id="RCHS01004356">
    <property type="protein sequence ID" value="RMX35502.1"/>
    <property type="molecule type" value="Genomic_DNA"/>
</dbReference>
<feature type="compositionally biased region" description="Basic and acidic residues" evidence="3">
    <location>
        <begin position="521"/>
        <end position="533"/>
    </location>
</feature>
<dbReference type="AlphaFoldDB" id="A0A3M6T4M3"/>
<feature type="disulfide bond" evidence="2">
    <location>
        <begin position="141"/>
        <end position="175"/>
    </location>
</feature>